<gene>
    <name evidence="1" type="ORF">Tco_0707444</name>
</gene>
<accession>A0ABQ4YBR5</accession>
<dbReference type="EMBL" id="BQNB010010242">
    <property type="protein sequence ID" value="GJS74603.1"/>
    <property type="molecule type" value="Genomic_DNA"/>
</dbReference>
<organism evidence="1 2">
    <name type="scientific">Tanacetum coccineum</name>
    <dbReference type="NCBI Taxonomy" id="301880"/>
    <lineage>
        <taxon>Eukaryota</taxon>
        <taxon>Viridiplantae</taxon>
        <taxon>Streptophyta</taxon>
        <taxon>Embryophyta</taxon>
        <taxon>Tracheophyta</taxon>
        <taxon>Spermatophyta</taxon>
        <taxon>Magnoliopsida</taxon>
        <taxon>eudicotyledons</taxon>
        <taxon>Gunneridae</taxon>
        <taxon>Pentapetalae</taxon>
        <taxon>asterids</taxon>
        <taxon>campanulids</taxon>
        <taxon>Asterales</taxon>
        <taxon>Asteraceae</taxon>
        <taxon>Asteroideae</taxon>
        <taxon>Anthemideae</taxon>
        <taxon>Anthemidinae</taxon>
        <taxon>Tanacetum</taxon>
    </lineage>
</organism>
<evidence type="ECO:0000313" key="1">
    <source>
        <dbReference type="EMBL" id="GJS74603.1"/>
    </source>
</evidence>
<reference evidence="1" key="2">
    <citation type="submission" date="2022-01" db="EMBL/GenBank/DDBJ databases">
        <authorList>
            <person name="Yamashiro T."/>
            <person name="Shiraishi A."/>
            <person name="Satake H."/>
            <person name="Nakayama K."/>
        </authorList>
    </citation>
    <scope>NUCLEOTIDE SEQUENCE</scope>
</reference>
<reference evidence="1" key="1">
    <citation type="journal article" date="2022" name="Int. J. Mol. Sci.">
        <title>Draft Genome of Tanacetum Coccineum: Genomic Comparison of Closely Related Tanacetum-Family Plants.</title>
        <authorList>
            <person name="Yamashiro T."/>
            <person name="Shiraishi A."/>
            <person name="Nakayama K."/>
            <person name="Satake H."/>
        </authorList>
    </citation>
    <scope>NUCLEOTIDE SEQUENCE</scope>
</reference>
<name>A0ABQ4YBR5_9ASTR</name>
<proteinExistence type="predicted"/>
<dbReference type="Proteomes" id="UP001151760">
    <property type="component" value="Unassembled WGS sequence"/>
</dbReference>
<evidence type="ECO:0000313" key="2">
    <source>
        <dbReference type="Proteomes" id="UP001151760"/>
    </source>
</evidence>
<comment type="caution">
    <text evidence="1">The sequence shown here is derived from an EMBL/GenBank/DDBJ whole genome shotgun (WGS) entry which is preliminary data.</text>
</comment>
<keyword evidence="2" id="KW-1185">Reference proteome</keyword>
<sequence>MTLAHRYGDPASKCESCIPEAHSGLEQQANLKLKMKLKKIIHIDLMEYLQECLNLILSPNTNQKTARNSDEATKHTTELSCLLKEQLLEPALNLTVHCCGREFRVLNGYDHKSFAKKEGLELISDIFPCGNLPTTTFTKDSTRMVSTKTKIKDSFYSQGTVVVFLFENLCPVRICLSGFLDALDFSTGMYLFFVLWDFASLFCAEARGFNLERKAFVSYVLLSEHLRFETRLLIDASNIQVLVLQPLAIVV</sequence>
<protein>
    <submittedName>
        <fullName evidence="1">Uncharacterized protein</fullName>
    </submittedName>
</protein>